<evidence type="ECO:0000313" key="3">
    <source>
        <dbReference type="EMBL" id="CCO09267.1"/>
    </source>
</evidence>
<dbReference type="GO" id="GO:0004175">
    <property type="term" value="F:endopeptidase activity"/>
    <property type="evidence" value="ECO:0007669"/>
    <property type="project" value="UniProtKB-ARBA"/>
</dbReference>
<dbReference type="AlphaFoldDB" id="K8E0V2"/>
<organism evidence="3 4">
    <name type="scientific">Desulforamulus hydrothermalis Lam5 = DSM 18033</name>
    <dbReference type="NCBI Taxonomy" id="1121428"/>
    <lineage>
        <taxon>Bacteria</taxon>
        <taxon>Bacillati</taxon>
        <taxon>Bacillota</taxon>
        <taxon>Clostridia</taxon>
        <taxon>Eubacteriales</taxon>
        <taxon>Peptococcaceae</taxon>
        <taxon>Desulforamulus</taxon>
    </lineage>
</organism>
<dbReference type="EMBL" id="CAOS01000014">
    <property type="protein sequence ID" value="CCO09267.1"/>
    <property type="molecule type" value="Genomic_DNA"/>
</dbReference>
<gene>
    <name evidence="3" type="ORF">DESHY_70053</name>
</gene>
<feature type="transmembrane region" description="Helical" evidence="1">
    <location>
        <begin position="201"/>
        <end position="217"/>
    </location>
</feature>
<dbReference type="InterPro" id="IPR052710">
    <property type="entry name" value="CAAX_protease"/>
</dbReference>
<accession>K8E0V2</accession>
<dbReference type="Pfam" id="PF02517">
    <property type="entry name" value="Rce1-like"/>
    <property type="match status" value="1"/>
</dbReference>
<dbReference type="InterPro" id="IPR003675">
    <property type="entry name" value="Rce1/LyrA-like_dom"/>
</dbReference>
<feature type="transmembrane region" description="Helical" evidence="1">
    <location>
        <begin position="57"/>
        <end position="79"/>
    </location>
</feature>
<proteinExistence type="predicted"/>
<evidence type="ECO:0000259" key="2">
    <source>
        <dbReference type="Pfam" id="PF02517"/>
    </source>
</evidence>
<evidence type="ECO:0000313" key="4">
    <source>
        <dbReference type="Proteomes" id="UP000009315"/>
    </source>
</evidence>
<dbReference type="STRING" id="1121428.DESHY_70053"/>
<feature type="domain" description="CAAX prenyl protease 2/Lysostaphin resistance protein A-like" evidence="2">
    <location>
        <begin position="169"/>
        <end position="256"/>
    </location>
</feature>
<feature type="transmembrane region" description="Helical" evidence="1">
    <location>
        <begin position="223"/>
        <end position="241"/>
    </location>
</feature>
<keyword evidence="1" id="KW-0812">Transmembrane</keyword>
<dbReference type="PANTHER" id="PTHR36435:SF1">
    <property type="entry name" value="CAAX AMINO TERMINAL PROTEASE FAMILY PROTEIN"/>
    <property type="match status" value="1"/>
</dbReference>
<comment type="caution">
    <text evidence="3">The sequence shown here is derived from an EMBL/GenBank/DDBJ whole genome shotgun (WGS) entry which is preliminary data.</text>
</comment>
<dbReference type="Proteomes" id="UP000009315">
    <property type="component" value="Unassembled WGS sequence"/>
</dbReference>
<feature type="transmembrane region" description="Helical" evidence="1">
    <location>
        <begin position="123"/>
        <end position="144"/>
    </location>
</feature>
<sequence length="266" mass="29071">MTFLSIAQHFCLYNAGMRFYKTCRKAVTANTGTVRKLSSEVVKVADSREKMWGISDVVQVFIWRLIIVVLLGRVLLHLWPGASQRLAEVLDRLILLSLTLLWVGRKGAWRHLGLKFTRPGRQILYGLLGGAGLLILAGGTQWVMGKFLAADLSTNPLVKAAAGAQSPGQLLWPLLIGGVLVPATEEIYYRGMAYTAFARRWGTVSGILVSAVFFSLAHLSGLWFVQIAVVGAGLAVIYHLTGSLWPGIIAHGLVNSARLLLVYWSS</sequence>
<protein>
    <submittedName>
        <fullName evidence="3">Abortive infection protein</fullName>
    </submittedName>
</protein>
<dbReference type="PANTHER" id="PTHR36435">
    <property type="entry name" value="SLR1288 PROTEIN"/>
    <property type="match status" value="1"/>
</dbReference>
<dbReference type="eggNOG" id="COG1266">
    <property type="taxonomic scope" value="Bacteria"/>
</dbReference>
<reference evidence="3 4" key="1">
    <citation type="journal article" date="2013" name="Genome Announc.">
        <title>Genome Sequence of the Sulfate-Reducing Bacterium Desulfotomaculum hydrothermale Lam5(T).</title>
        <authorList>
            <person name="Amin O."/>
            <person name="Fardeau M.L."/>
            <person name="Valette O."/>
            <person name="Hirschler-Rea A."/>
            <person name="Barbe V."/>
            <person name="Medigue C."/>
            <person name="Vacherie B."/>
            <person name="Ollivier B."/>
            <person name="Bertin P.N."/>
            <person name="Dolla A."/>
        </authorList>
    </citation>
    <scope>NUCLEOTIDE SEQUENCE [LARGE SCALE GENOMIC DNA]</scope>
    <source>
        <strain evidence="4">Lam5 / DSM 18033</strain>
    </source>
</reference>
<keyword evidence="1" id="KW-1133">Transmembrane helix</keyword>
<feature type="transmembrane region" description="Helical" evidence="1">
    <location>
        <begin position="170"/>
        <end position="189"/>
    </location>
</feature>
<evidence type="ECO:0000256" key="1">
    <source>
        <dbReference type="SAM" id="Phobius"/>
    </source>
</evidence>
<name>K8E0V2_9FIRM</name>
<keyword evidence="4" id="KW-1185">Reference proteome</keyword>
<dbReference type="GO" id="GO:0080120">
    <property type="term" value="P:CAAX-box protein maturation"/>
    <property type="evidence" value="ECO:0007669"/>
    <property type="project" value="UniProtKB-ARBA"/>
</dbReference>
<keyword evidence="1" id="KW-0472">Membrane</keyword>